<keyword evidence="2" id="KW-1185">Reference proteome</keyword>
<evidence type="ECO:0000313" key="2">
    <source>
        <dbReference type="Proteomes" id="UP000294678"/>
    </source>
</evidence>
<dbReference type="RefSeq" id="WP_134112408.1">
    <property type="nucleotide sequence ID" value="NZ_SOBG01000002.1"/>
</dbReference>
<dbReference type="AlphaFoldDB" id="A0AA46DZG4"/>
<proteinExistence type="predicted"/>
<gene>
    <name evidence="1" type="ORF">EV215_0496</name>
</gene>
<dbReference type="EMBL" id="SOBG01000002">
    <property type="protein sequence ID" value="TDT71812.1"/>
    <property type="molecule type" value="Genomic_DNA"/>
</dbReference>
<protein>
    <submittedName>
        <fullName evidence="1">Uncharacterized protein</fullName>
    </submittedName>
</protein>
<sequence>MLVKLEKAIIFDENYNKIEFKNPIENTYEELKEKWKKKDENYNKIDWKLEFGIYDKKNNKIGEFYLDTENEIIANIDLDGYFNGESLEIEDGIEVKLIKKDSGLLEAMIYSELVRNDVLDENHQDLIYMNLFPEWLNGLLIEKSNENEVLKKFKDYFLIIFEKYNIIKVLDLNKENYEIICYNDEIKDEFKSFLNKTLKKYEFILHQVEYEGNIEELFDIYYEWKERI</sequence>
<organism evidence="1 2">
    <name type="scientific">Hypnocyclicus thermotrophus</name>
    <dbReference type="NCBI Taxonomy" id="1627895"/>
    <lineage>
        <taxon>Bacteria</taxon>
        <taxon>Fusobacteriati</taxon>
        <taxon>Fusobacteriota</taxon>
        <taxon>Fusobacteriia</taxon>
        <taxon>Fusobacteriales</taxon>
        <taxon>Fusobacteriaceae</taxon>
        <taxon>Hypnocyclicus</taxon>
    </lineage>
</organism>
<accession>A0AA46DZG4</accession>
<reference evidence="1 2" key="1">
    <citation type="submission" date="2019-03" db="EMBL/GenBank/DDBJ databases">
        <title>Genomic Encyclopedia of Type Strains, Phase IV (KMG-IV): sequencing the most valuable type-strain genomes for metagenomic binning, comparative biology and taxonomic classification.</title>
        <authorList>
            <person name="Goeker M."/>
        </authorList>
    </citation>
    <scope>NUCLEOTIDE SEQUENCE [LARGE SCALE GENOMIC DNA]</scope>
    <source>
        <strain evidence="1 2">DSM 100055</strain>
    </source>
</reference>
<dbReference type="Proteomes" id="UP000294678">
    <property type="component" value="Unassembled WGS sequence"/>
</dbReference>
<name>A0AA46DZG4_9FUSO</name>
<evidence type="ECO:0000313" key="1">
    <source>
        <dbReference type="EMBL" id="TDT71812.1"/>
    </source>
</evidence>
<comment type="caution">
    <text evidence="1">The sequence shown here is derived from an EMBL/GenBank/DDBJ whole genome shotgun (WGS) entry which is preliminary data.</text>
</comment>